<protein>
    <recommendedName>
        <fullName evidence="3">PBS lyase</fullName>
    </recommendedName>
</protein>
<organism evidence="1 2">
    <name type="scientific">Geobacter pickeringii</name>
    <dbReference type="NCBI Taxonomy" id="345632"/>
    <lineage>
        <taxon>Bacteria</taxon>
        <taxon>Pseudomonadati</taxon>
        <taxon>Thermodesulfobacteriota</taxon>
        <taxon>Desulfuromonadia</taxon>
        <taxon>Geobacterales</taxon>
        <taxon>Geobacteraceae</taxon>
        <taxon>Geobacter</taxon>
    </lineage>
</organism>
<proteinExistence type="predicted"/>
<accession>A0A0B5BLL9</accession>
<evidence type="ECO:0000313" key="2">
    <source>
        <dbReference type="Proteomes" id="UP000057609"/>
    </source>
</evidence>
<dbReference type="GO" id="GO:0016491">
    <property type="term" value="F:oxidoreductase activity"/>
    <property type="evidence" value="ECO:0007669"/>
    <property type="project" value="TreeGrafter"/>
</dbReference>
<dbReference type="InterPro" id="IPR011989">
    <property type="entry name" value="ARM-like"/>
</dbReference>
<dbReference type="HOGENOM" id="CLU_503296_0_0_7"/>
<dbReference type="InterPro" id="IPR004155">
    <property type="entry name" value="PBS_lyase_HEAT"/>
</dbReference>
<dbReference type="InterPro" id="IPR016024">
    <property type="entry name" value="ARM-type_fold"/>
</dbReference>
<dbReference type="EMBL" id="CP009788">
    <property type="protein sequence ID" value="AJE04956.1"/>
    <property type="molecule type" value="Genomic_DNA"/>
</dbReference>
<dbReference type="STRING" id="345632.GPICK_15055"/>
<reference evidence="1 2" key="1">
    <citation type="journal article" date="2015" name="Genome Announc.">
        <title>Complete Genome of Geobacter pickeringii G13T, a Metal-Reducing Isolate from Sedimentary Kaolin Deposits.</title>
        <authorList>
            <person name="Badalamenti J.P."/>
            <person name="Bond D.R."/>
        </authorList>
    </citation>
    <scope>NUCLEOTIDE SEQUENCE [LARGE SCALE GENOMIC DNA]</scope>
    <source>
        <strain evidence="1 2">G13</strain>
    </source>
</reference>
<keyword evidence="2" id="KW-1185">Reference proteome</keyword>
<name>A0A0B5BLL9_9BACT</name>
<dbReference type="SMART" id="SM00567">
    <property type="entry name" value="EZ_HEAT"/>
    <property type="match status" value="6"/>
</dbReference>
<dbReference type="OrthoDB" id="9766168at2"/>
<sequence length="550" mass="59360">MRDAAAPPRRYGAALAELHKAQKALGFYPDGHPRRAEAMDRACGVLRAAMGGRELVLVVGKAGFLATDGGAAVEQNPMTLSLARELFIRRIRRLTLLPDLSCTDLASFLTLLTLDHRTIPAIGGMEGAMAEKGIATIWANEIDLAAILRKRRAVEEHAGEVAADAPVAAGEPPPVAETVDAVEVAAEIPPSFGVLGVFDEPASPEPLPEGGEVEELLALLDLEYADDRYGELARLLGGACGRLKEQEEFERLLPILDGLLGQAWNRAKSLVKRSYALLAFEQAAAGPMVDYLSRLVEERGGDEREFLFAIFRQLGYQSVEPLIERLALAETLVARKNLAAALVAVGEEAVGLLAERLADERWYVVRNVASILGEIGAGECVGSLVMALGHPDGRVRREVVRSLAMIGGNEAERPLVTLLEDQDLSVRRQAIVSLGQMRSRAAVEPLCALVADRDPLLRSLPLKKDAVQSLGRIGDSRAVPVLVELLSGHRWFARHRWEELRLAAAVALGLLGDPQALSLLDRLATREGRLATACGEAVASIRRLTEDPHD</sequence>
<dbReference type="AlphaFoldDB" id="A0A0B5BLL9"/>
<evidence type="ECO:0008006" key="3">
    <source>
        <dbReference type="Google" id="ProtNLM"/>
    </source>
</evidence>
<dbReference type="Gene3D" id="1.25.10.10">
    <property type="entry name" value="Leucine-rich Repeat Variant"/>
    <property type="match status" value="3"/>
</dbReference>
<dbReference type="PANTHER" id="PTHR12697">
    <property type="entry name" value="PBS LYASE HEAT-LIKE PROTEIN"/>
    <property type="match status" value="1"/>
</dbReference>
<dbReference type="KEGG" id="gpi:GPICK_15055"/>
<dbReference type="SUPFAM" id="SSF48371">
    <property type="entry name" value="ARM repeat"/>
    <property type="match status" value="1"/>
</dbReference>
<dbReference type="Pfam" id="PF13646">
    <property type="entry name" value="HEAT_2"/>
    <property type="match status" value="2"/>
</dbReference>
<dbReference type="PANTHER" id="PTHR12697:SF38">
    <property type="entry name" value="PBS LYASE HEAT DOMAIN PROTEIN REPEAT-CONTAINING PROTEIN"/>
    <property type="match status" value="1"/>
</dbReference>
<gene>
    <name evidence="1" type="ORF">GPICK_15055</name>
</gene>
<dbReference type="Proteomes" id="UP000057609">
    <property type="component" value="Chromosome"/>
</dbReference>
<evidence type="ECO:0000313" key="1">
    <source>
        <dbReference type="EMBL" id="AJE04956.1"/>
    </source>
</evidence>